<dbReference type="FunFam" id="3.20.20.30:FF:000002">
    <property type="entry name" value="LLM class flavin-dependent oxidoreductase"/>
    <property type="match status" value="1"/>
</dbReference>
<evidence type="ECO:0000256" key="1">
    <source>
        <dbReference type="ARBA" id="ARBA00007789"/>
    </source>
</evidence>
<dbReference type="PANTHER" id="PTHR30137">
    <property type="entry name" value="LUCIFERASE-LIKE MONOOXYGENASE"/>
    <property type="match status" value="1"/>
</dbReference>
<dbReference type="Pfam" id="PF00296">
    <property type="entry name" value="Bac_luciferase"/>
    <property type="match status" value="1"/>
</dbReference>
<evidence type="ECO:0000313" key="5">
    <source>
        <dbReference type="Proteomes" id="UP000283993"/>
    </source>
</evidence>
<feature type="domain" description="Luciferase-like" evidence="3">
    <location>
        <begin position="10"/>
        <end position="297"/>
    </location>
</feature>
<dbReference type="RefSeq" id="WP_123630735.1">
    <property type="nucleotide sequence ID" value="NZ_AYKH01000011.1"/>
</dbReference>
<dbReference type="InterPro" id="IPR019949">
    <property type="entry name" value="CmoO-like"/>
</dbReference>
<dbReference type="AlphaFoldDB" id="A0A423PQW2"/>
<name>A0A423PQW2_9GAMM</name>
<keyword evidence="5" id="KW-1185">Reference proteome</keyword>
<gene>
    <name evidence="4" type="ORF">SAOR_06625</name>
</gene>
<proteinExistence type="predicted"/>
<comment type="similarity">
    <text evidence="1">To bacterial alkanal monooxygenase alpha and beta chains.</text>
</comment>
<organism evidence="4 5">
    <name type="scientific">Salinisphaera orenii MK-B5</name>
    <dbReference type="NCBI Taxonomy" id="856730"/>
    <lineage>
        <taxon>Bacteria</taxon>
        <taxon>Pseudomonadati</taxon>
        <taxon>Pseudomonadota</taxon>
        <taxon>Gammaproteobacteria</taxon>
        <taxon>Salinisphaerales</taxon>
        <taxon>Salinisphaeraceae</taxon>
        <taxon>Salinisphaera</taxon>
    </lineage>
</organism>
<dbReference type="Gene3D" id="3.20.20.30">
    <property type="entry name" value="Luciferase-like domain"/>
    <property type="match status" value="1"/>
</dbReference>
<sequence>MDFPLSVLDLVPVPSGTPASAAMRSSIDLARTAERLGFERYWISEHHSMPAISSSAPEVLLARIAALTERIRVGSGGIMLPNHVPMRVAEIFHTLAGLYPDRVDLGLGRAPGSDARASRALRAASGEQFSELLNELWALSHGSLNRGHPYHGVTVMPDDVALPPIWILGSSGASAHSAGAAGMGYSFASHFSPVPAEPALRRYRDAFQPSAAFPTPHAILGVSVICAPTDEEAEHLAATVDLMWLRLRKGEFLPLPSPEEALAYDYSDMERNAILENRDRHIIGGPESVRQQIDALRADAQPDEIMIVSNIHDPSKRLRSYELVAEAMAS</sequence>
<dbReference type="InterPro" id="IPR036661">
    <property type="entry name" value="Luciferase-like_sf"/>
</dbReference>
<accession>A0A423PQW2</accession>
<dbReference type="InterPro" id="IPR050766">
    <property type="entry name" value="Bact_Lucif_Oxidored"/>
</dbReference>
<evidence type="ECO:0000256" key="2">
    <source>
        <dbReference type="ARBA" id="ARBA00074555"/>
    </source>
</evidence>
<dbReference type="EMBL" id="AYKH01000011">
    <property type="protein sequence ID" value="ROO27980.1"/>
    <property type="molecule type" value="Genomic_DNA"/>
</dbReference>
<dbReference type="InterPro" id="IPR011251">
    <property type="entry name" value="Luciferase-like_dom"/>
</dbReference>
<dbReference type="GO" id="GO:0016705">
    <property type="term" value="F:oxidoreductase activity, acting on paired donors, with incorporation or reduction of molecular oxygen"/>
    <property type="evidence" value="ECO:0007669"/>
    <property type="project" value="InterPro"/>
</dbReference>
<reference evidence="4 5" key="1">
    <citation type="submission" date="2013-10" db="EMBL/GenBank/DDBJ databases">
        <title>Salinisphaera orenii MK-B5 Genome Sequencing.</title>
        <authorList>
            <person name="Lai Q."/>
            <person name="Li C."/>
            <person name="Shao Z."/>
        </authorList>
    </citation>
    <scope>NUCLEOTIDE SEQUENCE [LARGE SCALE GENOMIC DNA]</scope>
    <source>
        <strain evidence="4 5">MK-B5</strain>
    </source>
</reference>
<dbReference type="PANTHER" id="PTHR30137:SF6">
    <property type="entry name" value="LUCIFERASE-LIKE MONOOXYGENASE"/>
    <property type="match status" value="1"/>
</dbReference>
<dbReference type="Proteomes" id="UP000283993">
    <property type="component" value="Unassembled WGS sequence"/>
</dbReference>
<dbReference type="GO" id="GO:0005829">
    <property type="term" value="C:cytosol"/>
    <property type="evidence" value="ECO:0007669"/>
    <property type="project" value="TreeGrafter"/>
</dbReference>
<evidence type="ECO:0000313" key="4">
    <source>
        <dbReference type="EMBL" id="ROO27980.1"/>
    </source>
</evidence>
<protein>
    <recommendedName>
        <fullName evidence="2">Luciferase-like monooxygenase</fullName>
    </recommendedName>
</protein>
<comment type="caution">
    <text evidence="4">The sequence shown here is derived from an EMBL/GenBank/DDBJ whole genome shotgun (WGS) entry which is preliminary data.</text>
</comment>
<evidence type="ECO:0000259" key="3">
    <source>
        <dbReference type="Pfam" id="PF00296"/>
    </source>
</evidence>
<dbReference type="NCBIfam" id="TIGR03558">
    <property type="entry name" value="oxido_grp_1"/>
    <property type="match status" value="1"/>
</dbReference>
<dbReference type="SUPFAM" id="SSF51679">
    <property type="entry name" value="Bacterial luciferase-like"/>
    <property type="match status" value="1"/>
</dbReference>